<evidence type="ECO:0000256" key="2">
    <source>
        <dbReference type="ARBA" id="ARBA00023128"/>
    </source>
</evidence>
<dbReference type="EMBL" id="JASJQH010007559">
    <property type="protein sequence ID" value="KAK9704407.1"/>
    <property type="molecule type" value="Genomic_DNA"/>
</dbReference>
<comment type="subcellular location">
    <subcellularLocation>
        <location evidence="1">Mitochondrion membrane</location>
    </subcellularLocation>
</comment>
<evidence type="ECO:0000313" key="5">
    <source>
        <dbReference type="Proteomes" id="UP001479436"/>
    </source>
</evidence>
<evidence type="ECO:0000256" key="1">
    <source>
        <dbReference type="ARBA" id="ARBA00004325"/>
    </source>
</evidence>
<sequence>MGGYYVIAGKKVMNEYLAIGTLVGLGASVFAATKYSGSKQTATPIAQKPVVDATVDEEDFIKEFIRAAEGDETKN</sequence>
<dbReference type="Pfam" id="PF11022">
    <property type="entry name" value="ATP19"/>
    <property type="match status" value="1"/>
</dbReference>
<organism evidence="4 5">
    <name type="scientific">Basidiobolus ranarum</name>
    <dbReference type="NCBI Taxonomy" id="34480"/>
    <lineage>
        <taxon>Eukaryota</taxon>
        <taxon>Fungi</taxon>
        <taxon>Fungi incertae sedis</taxon>
        <taxon>Zoopagomycota</taxon>
        <taxon>Entomophthoromycotina</taxon>
        <taxon>Basidiobolomycetes</taxon>
        <taxon>Basidiobolales</taxon>
        <taxon>Basidiobolaceae</taxon>
        <taxon>Basidiobolus</taxon>
    </lineage>
</organism>
<protein>
    <submittedName>
        <fullName evidence="4">Uncharacterized protein</fullName>
    </submittedName>
</protein>
<dbReference type="PANTHER" id="PTHR28074">
    <property type="entry name" value="ATP SYNTHASE SUBUNIT K, MITOCHONDRIAL"/>
    <property type="match status" value="1"/>
</dbReference>
<accession>A0ABR2VW04</accession>
<dbReference type="PANTHER" id="PTHR28074:SF1">
    <property type="entry name" value="ATP SYNTHASE SUBUNIT K, MITOCHONDRIAL"/>
    <property type="match status" value="1"/>
</dbReference>
<keyword evidence="3" id="KW-0472">Membrane</keyword>
<keyword evidence="5" id="KW-1185">Reference proteome</keyword>
<comment type="caution">
    <text evidence="4">The sequence shown here is derived from an EMBL/GenBank/DDBJ whole genome shotgun (WGS) entry which is preliminary data.</text>
</comment>
<dbReference type="Proteomes" id="UP001479436">
    <property type="component" value="Unassembled WGS sequence"/>
</dbReference>
<dbReference type="InterPro" id="IPR021278">
    <property type="entry name" value="ATP19"/>
</dbReference>
<gene>
    <name evidence="4" type="ORF">K7432_010199</name>
</gene>
<keyword evidence="2" id="KW-0496">Mitochondrion</keyword>
<evidence type="ECO:0000256" key="3">
    <source>
        <dbReference type="ARBA" id="ARBA00023136"/>
    </source>
</evidence>
<reference evidence="4 5" key="1">
    <citation type="submission" date="2023-04" db="EMBL/GenBank/DDBJ databases">
        <title>Genome of Basidiobolus ranarum AG-B5.</title>
        <authorList>
            <person name="Stajich J.E."/>
            <person name="Carter-House D."/>
            <person name="Gryganskyi A."/>
        </authorList>
    </citation>
    <scope>NUCLEOTIDE SEQUENCE [LARGE SCALE GENOMIC DNA]</scope>
    <source>
        <strain evidence="4 5">AG-B5</strain>
    </source>
</reference>
<name>A0ABR2VW04_9FUNG</name>
<proteinExistence type="predicted"/>
<evidence type="ECO:0000313" key="4">
    <source>
        <dbReference type="EMBL" id="KAK9704407.1"/>
    </source>
</evidence>